<keyword evidence="6" id="KW-1185">Reference proteome</keyword>
<dbReference type="InterPro" id="IPR000086">
    <property type="entry name" value="NUDIX_hydrolase_dom"/>
</dbReference>
<reference evidence="5 6" key="1">
    <citation type="submission" date="2017-07" db="EMBL/GenBank/DDBJ databases">
        <title>Draft whole genome sequences of clinical Proprionibacteriaceae strains.</title>
        <authorList>
            <person name="Bernier A.-M."/>
            <person name="Bernard K."/>
            <person name="Domingo M.-C."/>
        </authorList>
    </citation>
    <scope>NUCLEOTIDE SEQUENCE [LARGE SCALE GENOMIC DNA]</scope>
    <source>
        <strain evidence="5 6">NML 030167</strain>
    </source>
</reference>
<feature type="domain" description="Nudix hydrolase" evidence="4">
    <location>
        <begin position="110"/>
        <end position="243"/>
    </location>
</feature>
<evidence type="ECO:0000256" key="2">
    <source>
        <dbReference type="ARBA" id="ARBA00022801"/>
    </source>
</evidence>
<dbReference type="AlphaFoldDB" id="A0A255GG23"/>
<organism evidence="5 6">
    <name type="scientific">Enemella evansiae</name>
    <dbReference type="NCBI Taxonomy" id="2016499"/>
    <lineage>
        <taxon>Bacteria</taxon>
        <taxon>Bacillati</taxon>
        <taxon>Actinomycetota</taxon>
        <taxon>Actinomycetes</taxon>
        <taxon>Propionibacteriales</taxon>
        <taxon>Propionibacteriaceae</taxon>
        <taxon>Enemella</taxon>
    </lineage>
</organism>
<dbReference type="PANTHER" id="PTHR43046">
    <property type="entry name" value="GDP-MANNOSE MANNOSYL HYDROLASE"/>
    <property type="match status" value="1"/>
</dbReference>
<evidence type="ECO:0000256" key="1">
    <source>
        <dbReference type="ARBA" id="ARBA00001946"/>
    </source>
</evidence>
<comment type="cofactor">
    <cofactor evidence="1">
        <name>Mg(2+)</name>
        <dbReference type="ChEBI" id="CHEBI:18420"/>
    </cofactor>
</comment>
<evidence type="ECO:0000313" key="5">
    <source>
        <dbReference type="EMBL" id="OYO14797.1"/>
    </source>
</evidence>
<keyword evidence="3" id="KW-0460">Magnesium</keyword>
<gene>
    <name evidence="5" type="ORF">CGZ94_06835</name>
</gene>
<comment type="caution">
    <text evidence="5">The sequence shown here is derived from an EMBL/GenBank/DDBJ whole genome shotgun (WGS) entry which is preliminary data.</text>
</comment>
<dbReference type="Proteomes" id="UP000215896">
    <property type="component" value="Unassembled WGS sequence"/>
</dbReference>
<dbReference type="Gene3D" id="3.90.79.10">
    <property type="entry name" value="Nucleoside Triphosphate Pyrophosphohydrolase"/>
    <property type="match status" value="1"/>
</dbReference>
<dbReference type="Pfam" id="PF00293">
    <property type="entry name" value="NUDIX"/>
    <property type="match status" value="1"/>
</dbReference>
<dbReference type="SUPFAM" id="SSF55729">
    <property type="entry name" value="Acyl-CoA N-acyltransferases (Nat)"/>
    <property type="match status" value="1"/>
</dbReference>
<sequence>MNVQVVDDGIGVLQWNAATDSDTLTRGVGLAADDALIGRGLRRVEVALPSTDAMARRAMHRAGFRREGVRRQALRLANGELDDVVLYARLVDDITTGPSGFSGVMNSVLPTKRVIGHVIFRDSAGRMLLCDTHFKADWELPGGVVEPRESPRVGAIREVAEELSLVVDQLRLLVVDWMPPYLGWDDALEFIFDGGVLTDEQISQIVKQDAEIIAVHWVPVERLADHVSELSARRLQIALSLAPGEVALTENGTR</sequence>
<evidence type="ECO:0000259" key="4">
    <source>
        <dbReference type="PROSITE" id="PS51462"/>
    </source>
</evidence>
<dbReference type="InterPro" id="IPR015797">
    <property type="entry name" value="NUDIX_hydrolase-like_dom_sf"/>
</dbReference>
<dbReference type="EMBL" id="NMVO01000012">
    <property type="protein sequence ID" value="OYO14797.1"/>
    <property type="molecule type" value="Genomic_DNA"/>
</dbReference>
<dbReference type="CDD" id="cd18876">
    <property type="entry name" value="NUDIX_Hydrolase"/>
    <property type="match status" value="1"/>
</dbReference>
<protein>
    <submittedName>
        <fullName evidence="5">NUDIX hydrolase</fullName>
    </submittedName>
</protein>
<evidence type="ECO:0000313" key="6">
    <source>
        <dbReference type="Proteomes" id="UP000215896"/>
    </source>
</evidence>
<proteinExistence type="predicted"/>
<dbReference type="SUPFAM" id="SSF55811">
    <property type="entry name" value="Nudix"/>
    <property type="match status" value="1"/>
</dbReference>
<dbReference type="PANTHER" id="PTHR43046:SF12">
    <property type="entry name" value="GDP-MANNOSE MANNOSYL HYDROLASE"/>
    <property type="match status" value="1"/>
</dbReference>
<dbReference type="InterPro" id="IPR016181">
    <property type="entry name" value="Acyl_CoA_acyltransferase"/>
</dbReference>
<dbReference type="GO" id="GO:0016787">
    <property type="term" value="F:hydrolase activity"/>
    <property type="evidence" value="ECO:0007669"/>
    <property type="project" value="UniProtKB-KW"/>
</dbReference>
<dbReference type="Gene3D" id="3.40.630.30">
    <property type="match status" value="1"/>
</dbReference>
<keyword evidence="2 5" id="KW-0378">Hydrolase</keyword>
<accession>A0A255GG23</accession>
<name>A0A255GG23_9ACTN</name>
<dbReference type="OrthoDB" id="4247482at2"/>
<dbReference type="PROSITE" id="PS51462">
    <property type="entry name" value="NUDIX"/>
    <property type="match status" value="1"/>
</dbReference>
<evidence type="ECO:0000256" key="3">
    <source>
        <dbReference type="ARBA" id="ARBA00022842"/>
    </source>
</evidence>